<dbReference type="PANTHER" id="PTHR31973">
    <property type="entry name" value="POLYPROTEIN, PUTATIVE-RELATED"/>
    <property type="match status" value="1"/>
</dbReference>
<evidence type="ECO:0000259" key="1">
    <source>
        <dbReference type="Pfam" id="PF10551"/>
    </source>
</evidence>
<dbReference type="STRING" id="906689.A0A2I0WMB0"/>
<accession>A0A2I0WMB0</accession>
<dbReference type="Proteomes" id="UP000233837">
    <property type="component" value="Unassembled WGS sequence"/>
</dbReference>
<reference evidence="2 3" key="2">
    <citation type="journal article" date="2017" name="Nature">
        <title>The Apostasia genome and the evolution of orchids.</title>
        <authorList>
            <person name="Zhang G.Q."/>
            <person name="Liu K.W."/>
            <person name="Li Z."/>
            <person name="Lohaus R."/>
            <person name="Hsiao Y.Y."/>
            <person name="Niu S.C."/>
            <person name="Wang J.Y."/>
            <person name="Lin Y.C."/>
            <person name="Xu Q."/>
            <person name="Chen L.J."/>
            <person name="Yoshida K."/>
            <person name="Fujiwara S."/>
            <person name="Wang Z.W."/>
            <person name="Zhang Y.Q."/>
            <person name="Mitsuda N."/>
            <person name="Wang M."/>
            <person name="Liu G.H."/>
            <person name="Pecoraro L."/>
            <person name="Huang H.X."/>
            <person name="Xiao X.J."/>
            <person name="Lin M."/>
            <person name="Wu X.Y."/>
            <person name="Wu W.L."/>
            <person name="Chen Y.Y."/>
            <person name="Chang S.B."/>
            <person name="Sakamoto S."/>
            <person name="Ohme-Takagi M."/>
            <person name="Yagi M."/>
            <person name="Zeng S.J."/>
            <person name="Shen C.Y."/>
            <person name="Yeh C.M."/>
            <person name="Luo Y.B."/>
            <person name="Tsai W.C."/>
            <person name="Van de Peer Y."/>
            <person name="Liu Z.J."/>
        </authorList>
    </citation>
    <scope>NUCLEOTIDE SEQUENCE [LARGE SCALE GENOMIC DNA]</scope>
    <source>
        <tissue evidence="2">The whole plant</tissue>
    </source>
</reference>
<keyword evidence="3" id="KW-1185">Reference proteome</keyword>
<name>A0A2I0WMB0_9ASPA</name>
<dbReference type="InterPro" id="IPR018289">
    <property type="entry name" value="MULE_transposase_dom"/>
</dbReference>
<organism evidence="2 3">
    <name type="scientific">Dendrobium catenatum</name>
    <dbReference type="NCBI Taxonomy" id="906689"/>
    <lineage>
        <taxon>Eukaryota</taxon>
        <taxon>Viridiplantae</taxon>
        <taxon>Streptophyta</taxon>
        <taxon>Embryophyta</taxon>
        <taxon>Tracheophyta</taxon>
        <taxon>Spermatophyta</taxon>
        <taxon>Magnoliopsida</taxon>
        <taxon>Liliopsida</taxon>
        <taxon>Asparagales</taxon>
        <taxon>Orchidaceae</taxon>
        <taxon>Epidendroideae</taxon>
        <taxon>Malaxideae</taxon>
        <taxon>Dendrobiinae</taxon>
        <taxon>Dendrobium</taxon>
    </lineage>
</organism>
<proteinExistence type="predicted"/>
<dbReference type="AlphaFoldDB" id="A0A2I0WMB0"/>
<evidence type="ECO:0000313" key="3">
    <source>
        <dbReference type="Proteomes" id="UP000233837"/>
    </source>
</evidence>
<sequence>MRFKSIFWSFGPSIVGWKYCRPILCLDGTFLLGKYRGTLLAAVGVDGNGGLYPLAFVVVESESIESWIWFLQMLHDLIVSTHSRPDLCIISNKHAGLIRGCCEIFPWAAHRHCLRHLRENFKKVLRRLAIPNCDAVCDKMYWAGNTDDIKIHERHMRDIQNIKKEAYDWLMERDRTKWALTYDGGFRYGVMTTNASECFNGVLRRARRLPIQGLIMSIYYNLVSLFIKRTTKVEQWTASDGSAFVPHTKAVLELAGRQARRSPQPTQINNHEFKVFDMSCSSFHFVITSPQTCIYSCGHPQIYHMPSKHAVTALSSRRWDHNAFVSTYYSLVCYKENAILLCVFTENVKPVRISAPF</sequence>
<feature type="domain" description="MULE transposase" evidence="1">
    <location>
        <begin position="23"/>
        <end position="119"/>
    </location>
</feature>
<gene>
    <name evidence="2" type="primary">FRS6</name>
    <name evidence="2" type="ORF">MA16_Dca001392</name>
</gene>
<evidence type="ECO:0000313" key="2">
    <source>
        <dbReference type="EMBL" id="PKU76786.1"/>
    </source>
</evidence>
<dbReference type="EMBL" id="KZ502537">
    <property type="protein sequence ID" value="PKU76786.1"/>
    <property type="molecule type" value="Genomic_DNA"/>
</dbReference>
<protein>
    <submittedName>
        <fullName evidence="2">Protein FAR1-RELATED SEQUENCE 6</fullName>
    </submittedName>
</protein>
<dbReference type="PANTHER" id="PTHR31973:SF195">
    <property type="entry name" value="MUDR FAMILY TRANSPOSASE"/>
    <property type="match status" value="1"/>
</dbReference>
<reference evidence="2 3" key="1">
    <citation type="journal article" date="2016" name="Sci. Rep.">
        <title>The Dendrobium catenatum Lindl. genome sequence provides insights into polysaccharide synthase, floral development and adaptive evolution.</title>
        <authorList>
            <person name="Zhang G.Q."/>
            <person name="Xu Q."/>
            <person name="Bian C."/>
            <person name="Tsai W.C."/>
            <person name="Yeh C.M."/>
            <person name="Liu K.W."/>
            <person name="Yoshida K."/>
            <person name="Zhang L.S."/>
            <person name="Chang S.B."/>
            <person name="Chen F."/>
            <person name="Shi Y."/>
            <person name="Su Y.Y."/>
            <person name="Zhang Y.Q."/>
            <person name="Chen L.J."/>
            <person name="Yin Y."/>
            <person name="Lin M."/>
            <person name="Huang H."/>
            <person name="Deng H."/>
            <person name="Wang Z.W."/>
            <person name="Zhu S.L."/>
            <person name="Zhao X."/>
            <person name="Deng C."/>
            <person name="Niu S.C."/>
            <person name="Huang J."/>
            <person name="Wang M."/>
            <person name="Liu G.H."/>
            <person name="Yang H.J."/>
            <person name="Xiao X.J."/>
            <person name="Hsiao Y.Y."/>
            <person name="Wu W.L."/>
            <person name="Chen Y.Y."/>
            <person name="Mitsuda N."/>
            <person name="Ohme-Takagi M."/>
            <person name="Luo Y.B."/>
            <person name="Van de Peer Y."/>
            <person name="Liu Z.J."/>
        </authorList>
    </citation>
    <scope>NUCLEOTIDE SEQUENCE [LARGE SCALE GENOMIC DNA]</scope>
    <source>
        <tissue evidence="2">The whole plant</tissue>
    </source>
</reference>
<dbReference type="Pfam" id="PF10551">
    <property type="entry name" value="MULE"/>
    <property type="match status" value="1"/>
</dbReference>